<evidence type="ECO:0000256" key="1">
    <source>
        <dbReference type="ARBA" id="ARBA00003294"/>
    </source>
</evidence>
<dbReference type="InterPro" id="IPR013785">
    <property type="entry name" value="Aldolase_TIM"/>
</dbReference>
<gene>
    <name evidence="11" type="ORF">METZ01_LOCUS39789</name>
</gene>
<evidence type="ECO:0000256" key="2">
    <source>
        <dbReference type="ARBA" id="ARBA00005120"/>
    </source>
</evidence>
<dbReference type="GO" id="GO:0005829">
    <property type="term" value="C:cytosol"/>
    <property type="evidence" value="ECO:0007669"/>
    <property type="project" value="TreeGrafter"/>
</dbReference>
<keyword evidence="4" id="KW-0963">Cytoplasm</keyword>
<dbReference type="EC" id="4.3.3.7" evidence="3"/>
<keyword evidence="9" id="KW-0704">Schiff base</keyword>
<keyword evidence="8" id="KW-0456">Lyase</keyword>
<dbReference type="PRINTS" id="PR00146">
    <property type="entry name" value="DHPICSNTHASE"/>
</dbReference>
<dbReference type="InterPro" id="IPR020625">
    <property type="entry name" value="Schiff_base-form_aldolases_AS"/>
</dbReference>
<dbReference type="PANTHER" id="PTHR12128">
    <property type="entry name" value="DIHYDRODIPICOLINATE SYNTHASE"/>
    <property type="match status" value="1"/>
</dbReference>
<keyword evidence="5" id="KW-0028">Amino-acid biosynthesis</keyword>
<comment type="pathway">
    <text evidence="2">Amino-acid biosynthesis; L-lysine biosynthesis via DAP pathway; (S)-tetrahydrodipicolinate from L-aspartate: step 3/4.</text>
</comment>
<evidence type="ECO:0000256" key="9">
    <source>
        <dbReference type="ARBA" id="ARBA00023270"/>
    </source>
</evidence>
<reference evidence="11" key="1">
    <citation type="submission" date="2018-05" db="EMBL/GenBank/DDBJ databases">
        <authorList>
            <person name="Lanie J.A."/>
            <person name="Ng W.-L."/>
            <person name="Kazmierczak K.M."/>
            <person name="Andrzejewski T.M."/>
            <person name="Davidsen T.M."/>
            <person name="Wayne K.J."/>
            <person name="Tettelin H."/>
            <person name="Glass J.I."/>
            <person name="Rusch D."/>
            <person name="Podicherti R."/>
            <person name="Tsui H.-C.T."/>
            <person name="Winkler M.E."/>
        </authorList>
    </citation>
    <scope>NUCLEOTIDE SEQUENCE</scope>
</reference>
<dbReference type="GO" id="GO:0008840">
    <property type="term" value="F:4-hydroxy-tetrahydrodipicolinate synthase activity"/>
    <property type="evidence" value="ECO:0007669"/>
    <property type="project" value="UniProtKB-EC"/>
</dbReference>
<dbReference type="HAMAP" id="MF_00418">
    <property type="entry name" value="DapA"/>
    <property type="match status" value="1"/>
</dbReference>
<dbReference type="GO" id="GO:0009089">
    <property type="term" value="P:lysine biosynthetic process via diaminopimelate"/>
    <property type="evidence" value="ECO:0007669"/>
    <property type="project" value="UniProtKB-UniPathway"/>
</dbReference>
<organism evidence="11">
    <name type="scientific">marine metagenome</name>
    <dbReference type="NCBI Taxonomy" id="408172"/>
    <lineage>
        <taxon>unclassified sequences</taxon>
        <taxon>metagenomes</taxon>
        <taxon>ecological metagenomes</taxon>
    </lineage>
</organism>
<comment type="function">
    <text evidence="1">Catalyzes the condensation of (S)-aspartate-beta-semialdehyde [(S)-ASA] and pyruvate to 4-hydroxy-tetrahydrodipicolinate (HTPA).</text>
</comment>
<evidence type="ECO:0000256" key="3">
    <source>
        <dbReference type="ARBA" id="ARBA00012086"/>
    </source>
</evidence>
<dbReference type="SMART" id="SM01130">
    <property type="entry name" value="DHDPS"/>
    <property type="match status" value="1"/>
</dbReference>
<keyword evidence="6" id="KW-0220">Diaminopimelate biosynthesis</keyword>
<evidence type="ECO:0000256" key="6">
    <source>
        <dbReference type="ARBA" id="ARBA00022915"/>
    </source>
</evidence>
<evidence type="ECO:0000256" key="4">
    <source>
        <dbReference type="ARBA" id="ARBA00022490"/>
    </source>
</evidence>
<dbReference type="InterPro" id="IPR005263">
    <property type="entry name" value="DapA"/>
</dbReference>
<evidence type="ECO:0000256" key="8">
    <source>
        <dbReference type="ARBA" id="ARBA00023239"/>
    </source>
</evidence>
<evidence type="ECO:0000256" key="5">
    <source>
        <dbReference type="ARBA" id="ARBA00022605"/>
    </source>
</evidence>
<evidence type="ECO:0000256" key="7">
    <source>
        <dbReference type="ARBA" id="ARBA00023154"/>
    </source>
</evidence>
<protein>
    <recommendedName>
        <fullName evidence="3">4-hydroxy-tetrahydrodipicolinate synthase</fullName>
        <ecNumber evidence="3">4.3.3.7</ecNumber>
    </recommendedName>
</protein>
<dbReference type="GO" id="GO:0019877">
    <property type="term" value="P:diaminopimelate biosynthetic process"/>
    <property type="evidence" value="ECO:0007669"/>
    <property type="project" value="UniProtKB-KW"/>
</dbReference>
<evidence type="ECO:0000313" key="11">
    <source>
        <dbReference type="EMBL" id="SUZ86935.1"/>
    </source>
</evidence>
<dbReference type="SUPFAM" id="SSF51569">
    <property type="entry name" value="Aldolase"/>
    <property type="match status" value="1"/>
</dbReference>
<name>A0A381R591_9ZZZZ</name>
<proteinExistence type="inferred from homology"/>
<accession>A0A381R591</accession>
<dbReference type="PANTHER" id="PTHR12128:SF66">
    <property type="entry name" value="4-HYDROXY-2-OXOGLUTARATE ALDOLASE, MITOCHONDRIAL"/>
    <property type="match status" value="1"/>
</dbReference>
<dbReference type="PROSITE" id="PS00666">
    <property type="entry name" value="DHDPS_2"/>
    <property type="match status" value="1"/>
</dbReference>
<dbReference type="CDD" id="cd00950">
    <property type="entry name" value="DHDPS"/>
    <property type="match status" value="1"/>
</dbReference>
<dbReference type="Gene3D" id="3.20.20.70">
    <property type="entry name" value="Aldolase class I"/>
    <property type="match status" value="1"/>
</dbReference>
<sequence>MENTRFSGTGVALVTPFRDDGSIDVEDLRKHVEFQIDNGVNVMVPGGTTGEGVTLSTDEHKLLIRTTVEATRGRTSVLAGAGGSDTVDVVRKARAAREAGADGILSVSPAYNKPTQRGLIEHYRAVAGAVDCPVIIYNVPGRTASNVLPETVLALAEIENIAGVKEASGDVDQVMTLIRERPEGFTILSGDDALTFPLLAAGANGVISVVANLAPALMSQMVETALGGDYEGARELHYRLLPLMRAIFVETNPIPVKAALEIMGHRKAHYRLPLVRPSAEVETFLRSALINAGLLDAEGAT</sequence>
<comment type="catalytic activity">
    <reaction evidence="10">
        <text>L-aspartate 4-semialdehyde + pyruvate = (2S,4S)-4-hydroxy-2,3,4,5-tetrahydrodipicolinate + H2O + H(+)</text>
        <dbReference type="Rhea" id="RHEA:34171"/>
        <dbReference type="ChEBI" id="CHEBI:15361"/>
        <dbReference type="ChEBI" id="CHEBI:15377"/>
        <dbReference type="ChEBI" id="CHEBI:15378"/>
        <dbReference type="ChEBI" id="CHEBI:67139"/>
        <dbReference type="ChEBI" id="CHEBI:537519"/>
        <dbReference type="EC" id="4.3.3.7"/>
    </reaction>
</comment>
<keyword evidence="7" id="KW-0457">Lysine biosynthesis</keyword>
<dbReference type="NCBIfam" id="TIGR00674">
    <property type="entry name" value="dapA"/>
    <property type="match status" value="1"/>
</dbReference>
<dbReference type="AlphaFoldDB" id="A0A381R591"/>
<dbReference type="UniPathway" id="UPA00034">
    <property type="reaction ID" value="UER00017"/>
</dbReference>
<dbReference type="PIRSF" id="PIRSF001365">
    <property type="entry name" value="DHDPS"/>
    <property type="match status" value="1"/>
</dbReference>
<dbReference type="InterPro" id="IPR002220">
    <property type="entry name" value="DapA-like"/>
</dbReference>
<evidence type="ECO:0000256" key="10">
    <source>
        <dbReference type="ARBA" id="ARBA00047836"/>
    </source>
</evidence>
<dbReference type="EMBL" id="UINC01001705">
    <property type="protein sequence ID" value="SUZ86935.1"/>
    <property type="molecule type" value="Genomic_DNA"/>
</dbReference>
<dbReference type="Pfam" id="PF00701">
    <property type="entry name" value="DHDPS"/>
    <property type="match status" value="1"/>
</dbReference>